<organism evidence="1 2">
    <name type="scientific">Turnera subulata</name>
    <dbReference type="NCBI Taxonomy" id="218843"/>
    <lineage>
        <taxon>Eukaryota</taxon>
        <taxon>Viridiplantae</taxon>
        <taxon>Streptophyta</taxon>
        <taxon>Embryophyta</taxon>
        <taxon>Tracheophyta</taxon>
        <taxon>Spermatophyta</taxon>
        <taxon>Magnoliopsida</taxon>
        <taxon>eudicotyledons</taxon>
        <taxon>Gunneridae</taxon>
        <taxon>Pentapetalae</taxon>
        <taxon>rosids</taxon>
        <taxon>fabids</taxon>
        <taxon>Malpighiales</taxon>
        <taxon>Passifloraceae</taxon>
        <taxon>Turnera</taxon>
    </lineage>
</organism>
<dbReference type="AlphaFoldDB" id="A0A9Q0J457"/>
<dbReference type="PANTHER" id="PTHR45786">
    <property type="entry name" value="DNA BINDING PROTEIN-LIKE"/>
    <property type="match status" value="1"/>
</dbReference>
<keyword evidence="2" id="KW-1185">Reference proteome</keyword>
<sequence>MKNNQGKRQGNPQFVLCCMSEKVQIPYIRELPPLLKRLLTEQTQEATQFCENIRAYNSTFAFTSMGDIIDREIKSKRGPYVFRLNGQNHHLIGSLLPMPGQQPRFAQLYVYDTDNEVQNQNQIMGPGPGERRLDETLLDDLMSMLDEHNVLVQSFRVARERYAQDDVGEFWLRIVSSREKDGRQYNTPTSSGITMLIVGDVDENAINRDIVVQHRQKGLRRITEWHPYFMSMQYLLLFLYGEDGYRLGIEHRGGNQALLNKRTTLTMREYYAFRIQIREDEGRTIVLAEKLKSQYIVDGYTCIEEQRWVGPSDLLITFTFNPKWPEISMLTESLQQNSRHNHPDAIQQGLPHAHILVFLQCNDKNPSPAKIDRIISVEIPDRQEDELGYQAVQDFMIHGPCRVLNPRYPCMHDHRFTKHYPKRYYKETTIDEQGFPVYHRRRNNNTIVRNDIEIDNQFIVPYNRDLIVKYQAHINVELCNHARSIKYLFKYIHKGPDRA</sequence>
<dbReference type="OrthoDB" id="1900198at2759"/>
<accession>A0A9Q0J457</accession>
<evidence type="ECO:0008006" key="3">
    <source>
        <dbReference type="Google" id="ProtNLM"/>
    </source>
</evidence>
<dbReference type="PANTHER" id="PTHR45786:SF74">
    <property type="entry name" value="ATP-DEPENDENT DNA HELICASE"/>
    <property type="match status" value="1"/>
</dbReference>
<comment type="caution">
    <text evidence="1">The sequence shown here is derived from an EMBL/GenBank/DDBJ whole genome shotgun (WGS) entry which is preliminary data.</text>
</comment>
<proteinExistence type="predicted"/>
<evidence type="ECO:0000313" key="1">
    <source>
        <dbReference type="EMBL" id="KAJ4827669.1"/>
    </source>
</evidence>
<protein>
    <recommendedName>
        <fullName evidence="3">Helitron helicase-like domain-containing protein</fullName>
    </recommendedName>
</protein>
<reference evidence="1" key="1">
    <citation type="submission" date="2022-02" db="EMBL/GenBank/DDBJ databases">
        <authorList>
            <person name="Henning P.M."/>
            <person name="McCubbin A.G."/>
            <person name="Shore J.S."/>
        </authorList>
    </citation>
    <scope>NUCLEOTIDE SEQUENCE</scope>
    <source>
        <strain evidence="1">F60SS</strain>
        <tissue evidence="1">Leaves</tissue>
    </source>
</reference>
<name>A0A9Q0J457_9ROSI</name>
<reference evidence="1" key="2">
    <citation type="journal article" date="2023" name="Plants (Basel)">
        <title>Annotation of the Turnera subulata (Passifloraceae) Draft Genome Reveals the S-Locus Evolved after the Divergence of Turneroideae from Passifloroideae in a Stepwise Manner.</title>
        <authorList>
            <person name="Henning P.M."/>
            <person name="Roalson E.H."/>
            <person name="Mir W."/>
            <person name="McCubbin A.G."/>
            <person name="Shore J.S."/>
        </authorList>
    </citation>
    <scope>NUCLEOTIDE SEQUENCE</scope>
    <source>
        <strain evidence="1">F60SS</strain>
    </source>
</reference>
<feature type="non-terminal residue" evidence="1">
    <location>
        <position position="499"/>
    </location>
</feature>
<evidence type="ECO:0000313" key="2">
    <source>
        <dbReference type="Proteomes" id="UP001141552"/>
    </source>
</evidence>
<dbReference type="Proteomes" id="UP001141552">
    <property type="component" value="Unassembled WGS sequence"/>
</dbReference>
<dbReference type="EMBL" id="JAKUCV010006372">
    <property type="protein sequence ID" value="KAJ4827669.1"/>
    <property type="molecule type" value="Genomic_DNA"/>
</dbReference>
<gene>
    <name evidence="1" type="ORF">Tsubulata_035503</name>
</gene>